<proteinExistence type="predicted"/>
<dbReference type="EMBL" id="JBHUPD010000001">
    <property type="protein sequence ID" value="MFD2871926.1"/>
    <property type="molecule type" value="Genomic_DNA"/>
</dbReference>
<dbReference type="InterPro" id="IPR045865">
    <property type="entry name" value="ACT-like_dom_sf"/>
</dbReference>
<evidence type="ECO:0000313" key="2">
    <source>
        <dbReference type="EMBL" id="MFD2871926.1"/>
    </source>
</evidence>
<dbReference type="InterPro" id="IPR002912">
    <property type="entry name" value="ACT_dom"/>
</dbReference>
<comment type="caution">
    <text evidence="2">The sequence shown here is derived from an EMBL/GenBank/DDBJ whole genome shotgun (WGS) entry which is preliminary data.</text>
</comment>
<evidence type="ECO:0000259" key="1">
    <source>
        <dbReference type="PROSITE" id="PS51671"/>
    </source>
</evidence>
<dbReference type="PROSITE" id="PS51671">
    <property type="entry name" value="ACT"/>
    <property type="match status" value="1"/>
</dbReference>
<reference evidence="3" key="1">
    <citation type="journal article" date="2019" name="Int. J. Syst. Evol. Microbiol.">
        <title>The Global Catalogue of Microorganisms (GCM) 10K type strain sequencing project: providing services to taxonomists for standard genome sequencing and annotation.</title>
        <authorList>
            <consortium name="The Broad Institute Genomics Platform"/>
            <consortium name="The Broad Institute Genome Sequencing Center for Infectious Disease"/>
            <person name="Wu L."/>
            <person name="Ma J."/>
        </authorList>
    </citation>
    <scope>NUCLEOTIDE SEQUENCE [LARGE SCALE GENOMIC DNA]</scope>
    <source>
        <strain evidence="3">KCTC 22437</strain>
    </source>
</reference>
<gene>
    <name evidence="2" type="ORF">ACFS5N_05570</name>
</gene>
<keyword evidence="3" id="KW-1185">Reference proteome</keyword>
<sequence>MKATYVLTIKAEDRPGLLHLVTGMIEKRLLRIKSLSLAPTDISFILLISIELDSTDREITSLALKLENIVEVMQVEVKLYEQVVCLRAAYFKLDKGLLASPQASALVKYGAVIVQMTSDNFLAAKYGSDIAILNLYNELEGPHLLGFIQTGFITDTNLIGEDESSVINRLAA</sequence>
<evidence type="ECO:0000313" key="3">
    <source>
        <dbReference type="Proteomes" id="UP001597557"/>
    </source>
</evidence>
<protein>
    <recommendedName>
        <fullName evidence="1">ACT domain-containing protein</fullName>
    </recommendedName>
</protein>
<dbReference type="RefSeq" id="WP_377183081.1">
    <property type="nucleotide sequence ID" value="NZ_JBHUPD010000001.1"/>
</dbReference>
<feature type="domain" description="ACT" evidence="1">
    <location>
        <begin position="6"/>
        <end position="82"/>
    </location>
</feature>
<dbReference type="Proteomes" id="UP001597557">
    <property type="component" value="Unassembled WGS sequence"/>
</dbReference>
<accession>A0ABW5Y9K4</accession>
<organism evidence="2 3">
    <name type="scientific">Mucilaginibacter ximonensis</name>
    <dbReference type="NCBI Taxonomy" id="538021"/>
    <lineage>
        <taxon>Bacteria</taxon>
        <taxon>Pseudomonadati</taxon>
        <taxon>Bacteroidota</taxon>
        <taxon>Sphingobacteriia</taxon>
        <taxon>Sphingobacteriales</taxon>
        <taxon>Sphingobacteriaceae</taxon>
        <taxon>Mucilaginibacter</taxon>
    </lineage>
</organism>
<name>A0ABW5Y9K4_9SPHI</name>
<dbReference type="Gene3D" id="3.30.70.260">
    <property type="match status" value="1"/>
</dbReference>
<dbReference type="SUPFAM" id="SSF55021">
    <property type="entry name" value="ACT-like"/>
    <property type="match status" value="1"/>
</dbReference>